<dbReference type="Proteomes" id="UP000250321">
    <property type="component" value="Unassembled WGS sequence"/>
</dbReference>
<dbReference type="PANTHER" id="PTHR15555">
    <property type="entry name" value="ZINC FINGER HIT DOMAIN CONTAINING PROTEIN 2 PROTEIN FON -RELATED"/>
    <property type="match status" value="1"/>
</dbReference>
<dbReference type="STRING" id="2094558.A0A314Z0B9"/>
<gene>
    <name evidence="3" type="ORF">Pyn_29871</name>
</gene>
<dbReference type="PROSITE" id="PS51083">
    <property type="entry name" value="ZF_HIT"/>
    <property type="match status" value="1"/>
</dbReference>
<dbReference type="Pfam" id="PF04438">
    <property type="entry name" value="zf-HIT"/>
    <property type="match status" value="1"/>
</dbReference>
<protein>
    <submittedName>
        <fullName evidence="3">Zinc finger HIT domain-containing protein 2</fullName>
    </submittedName>
</protein>
<dbReference type="InterPro" id="IPR039646">
    <property type="entry name" value="ZNHIT2"/>
</dbReference>
<keyword evidence="1" id="KW-0479">Metal-binding</keyword>
<dbReference type="InterPro" id="IPR007529">
    <property type="entry name" value="Znf_HIT"/>
</dbReference>
<name>A0A314Z0B9_PRUYE</name>
<keyword evidence="1" id="KW-0863">Zinc-finger</keyword>
<keyword evidence="4" id="KW-1185">Reference proteome</keyword>
<dbReference type="AlphaFoldDB" id="A0A314Z0B9"/>
<evidence type="ECO:0000259" key="2">
    <source>
        <dbReference type="PROSITE" id="PS51083"/>
    </source>
</evidence>
<evidence type="ECO:0000256" key="1">
    <source>
        <dbReference type="PROSITE-ProRule" id="PRU00453"/>
    </source>
</evidence>
<dbReference type="SUPFAM" id="SSF144232">
    <property type="entry name" value="HIT/MYND zinc finger-like"/>
    <property type="match status" value="1"/>
</dbReference>
<dbReference type="OrthoDB" id="18412at2759"/>
<dbReference type="EMBL" id="PJQY01000490">
    <property type="protein sequence ID" value="PQQ10598.1"/>
    <property type="molecule type" value="Genomic_DNA"/>
</dbReference>
<dbReference type="Gene3D" id="3.30.60.190">
    <property type="match status" value="1"/>
</dbReference>
<keyword evidence="1" id="KW-0862">Zinc</keyword>
<reference evidence="3 4" key="1">
    <citation type="submission" date="2018-02" db="EMBL/GenBank/DDBJ databases">
        <title>Draft genome of wild Prunus yedoensis var. nudiflora.</title>
        <authorList>
            <person name="Baek S."/>
            <person name="Kim J.-H."/>
            <person name="Choi K."/>
            <person name="Kim G.-B."/>
            <person name="Cho A."/>
            <person name="Jang H."/>
            <person name="Shin C.-H."/>
            <person name="Yu H.-J."/>
            <person name="Mun J.-H."/>
        </authorList>
    </citation>
    <scope>NUCLEOTIDE SEQUENCE [LARGE SCALE GENOMIC DNA]</scope>
    <source>
        <strain evidence="4">cv. Jeju island</strain>
        <tissue evidence="3">Leaf</tissue>
    </source>
</reference>
<evidence type="ECO:0000313" key="4">
    <source>
        <dbReference type="Proteomes" id="UP000250321"/>
    </source>
</evidence>
<evidence type="ECO:0000313" key="3">
    <source>
        <dbReference type="EMBL" id="PQQ10598.1"/>
    </source>
</evidence>
<accession>A0A314Z0B9</accession>
<organism evidence="3 4">
    <name type="scientific">Prunus yedoensis var. nudiflora</name>
    <dbReference type="NCBI Taxonomy" id="2094558"/>
    <lineage>
        <taxon>Eukaryota</taxon>
        <taxon>Viridiplantae</taxon>
        <taxon>Streptophyta</taxon>
        <taxon>Embryophyta</taxon>
        <taxon>Tracheophyta</taxon>
        <taxon>Spermatophyta</taxon>
        <taxon>Magnoliopsida</taxon>
        <taxon>eudicotyledons</taxon>
        <taxon>Gunneridae</taxon>
        <taxon>Pentapetalae</taxon>
        <taxon>rosids</taxon>
        <taxon>fabids</taxon>
        <taxon>Rosales</taxon>
        <taxon>Rosaceae</taxon>
        <taxon>Amygdaloideae</taxon>
        <taxon>Amygdaleae</taxon>
        <taxon>Prunus</taxon>
    </lineage>
</organism>
<dbReference type="GO" id="GO:0008270">
    <property type="term" value="F:zinc ion binding"/>
    <property type="evidence" value="ECO:0007669"/>
    <property type="project" value="UniProtKB-UniRule"/>
</dbReference>
<sequence>MAEPIITSEKPSTKPLLDPPSRVVCHVCQKQFSQYTCPRCNSRYCSLHCYKSHNLRCTESFMRENVEGELGQLGPDDETKQKMLDILKRFHSEEEADAWWMIRLGSSCLGRAKFLIEGLLEFGLGSTLSEETIQKVLSGVQVSFDDLSAEEKKLFQKAVASGELSKMISLGIHGG</sequence>
<comment type="caution">
    <text evidence="3">The sequence shown here is derived from an EMBL/GenBank/DDBJ whole genome shotgun (WGS) entry which is preliminary data.</text>
</comment>
<proteinExistence type="predicted"/>
<dbReference type="CDD" id="cd23024">
    <property type="entry name" value="zf-HIT_ZNHIT2-3"/>
    <property type="match status" value="1"/>
</dbReference>
<feature type="domain" description="HIT-type" evidence="2">
    <location>
        <begin position="25"/>
        <end position="57"/>
    </location>
</feature>
<dbReference type="PANTHER" id="PTHR15555:SF0">
    <property type="entry name" value="ZINC FINGER HIT DOMAIN-CONTAINING PROTEIN 2"/>
    <property type="match status" value="1"/>
</dbReference>